<dbReference type="STRING" id="526729.SAMN04324258_1819"/>
<protein>
    <submittedName>
        <fullName evidence="3">Uncharacterized protein</fullName>
    </submittedName>
</protein>
<organism evidence="3 4">
    <name type="scientific">Krasilnikoviella flava</name>
    <dbReference type="NCBI Taxonomy" id="526729"/>
    <lineage>
        <taxon>Bacteria</taxon>
        <taxon>Bacillati</taxon>
        <taxon>Actinomycetota</taxon>
        <taxon>Actinomycetes</taxon>
        <taxon>Micrococcales</taxon>
        <taxon>Promicromonosporaceae</taxon>
        <taxon>Krasilnikoviella</taxon>
    </lineage>
</organism>
<feature type="transmembrane region" description="Helical" evidence="2">
    <location>
        <begin position="27"/>
        <end position="46"/>
    </location>
</feature>
<proteinExistence type="predicted"/>
<sequence length="94" mass="9438">MSDVLLALARDVSSSLAVLLGTPTLTTLLLLVGAAGLVAMALSFVARATATGPRLVPVTAPVVRRGAEVPPLVTQSDPHAPGRPRPRAPGVLAG</sequence>
<dbReference type="AlphaFoldDB" id="A0A1T5K475"/>
<feature type="region of interest" description="Disordered" evidence="1">
    <location>
        <begin position="69"/>
        <end position="94"/>
    </location>
</feature>
<evidence type="ECO:0000313" key="4">
    <source>
        <dbReference type="Proteomes" id="UP000189777"/>
    </source>
</evidence>
<evidence type="ECO:0000256" key="2">
    <source>
        <dbReference type="SAM" id="Phobius"/>
    </source>
</evidence>
<gene>
    <name evidence="3" type="ORF">SAMN04324258_1819</name>
</gene>
<keyword evidence="2" id="KW-0812">Transmembrane</keyword>
<dbReference type="Proteomes" id="UP000189777">
    <property type="component" value="Unassembled WGS sequence"/>
</dbReference>
<keyword evidence="2" id="KW-0472">Membrane</keyword>
<reference evidence="3 4" key="1">
    <citation type="submission" date="2017-02" db="EMBL/GenBank/DDBJ databases">
        <authorList>
            <person name="Peterson S.W."/>
        </authorList>
    </citation>
    <scope>NUCLEOTIDE SEQUENCE [LARGE SCALE GENOMIC DNA]</scope>
    <source>
        <strain evidence="3 4">DSM 21481</strain>
    </source>
</reference>
<name>A0A1T5K475_9MICO</name>
<accession>A0A1T5K475</accession>
<dbReference type="RefSeq" id="WP_079573669.1">
    <property type="nucleotide sequence ID" value="NZ_FUZQ01000003.1"/>
</dbReference>
<dbReference type="Pfam" id="PF19950">
    <property type="entry name" value="DUF6412"/>
    <property type="match status" value="1"/>
</dbReference>
<evidence type="ECO:0000256" key="1">
    <source>
        <dbReference type="SAM" id="MobiDB-lite"/>
    </source>
</evidence>
<keyword evidence="2" id="KW-1133">Transmembrane helix</keyword>
<dbReference type="EMBL" id="FUZQ01000003">
    <property type="protein sequence ID" value="SKC58486.1"/>
    <property type="molecule type" value="Genomic_DNA"/>
</dbReference>
<evidence type="ECO:0000313" key="3">
    <source>
        <dbReference type="EMBL" id="SKC58486.1"/>
    </source>
</evidence>
<keyword evidence="4" id="KW-1185">Reference proteome</keyword>
<dbReference type="InterPro" id="IPR045635">
    <property type="entry name" value="DUF6412"/>
</dbReference>